<comment type="caution">
    <text evidence="1">The sequence shown here is derived from an EMBL/GenBank/DDBJ whole genome shotgun (WGS) entry which is preliminary data.</text>
</comment>
<gene>
    <name evidence="1" type="ORF">GCM10010923_01930</name>
</gene>
<reference evidence="2" key="1">
    <citation type="journal article" date="2019" name="Int. J. Syst. Evol. Microbiol.">
        <title>The Global Catalogue of Microorganisms (GCM) 10K type strain sequencing project: providing services to taxonomists for standard genome sequencing and annotation.</title>
        <authorList>
            <consortium name="The Broad Institute Genomics Platform"/>
            <consortium name="The Broad Institute Genome Sequencing Center for Infectious Disease"/>
            <person name="Wu L."/>
            <person name="Ma J."/>
        </authorList>
    </citation>
    <scope>NUCLEOTIDE SEQUENCE [LARGE SCALE GENOMIC DNA]</scope>
    <source>
        <strain evidence="2">CGMCC 1.15297</strain>
    </source>
</reference>
<sequence>MTHTANRFAAAIAALFIVLGTAIPVVTVPADTAAGAIAAAPILA</sequence>
<name>A0ABQ1F2W0_9SPHN</name>
<organism evidence="1 2">
    <name type="scientific">Blastomonas marina</name>
    <dbReference type="NCBI Taxonomy" id="1867408"/>
    <lineage>
        <taxon>Bacteria</taxon>
        <taxon>Pseudomonadati</taxon>
        <taxon>Pseudomonadota</taxon>
        <taxon>Alphaproteobacteria</taxon>
        <taxon>Sphingomonadales</taxon>
        <taxon>Sphingomonadaceae</taxon>
        <taxon>Blastomonas</taxon>
    </lineage>
</organism>
<proteinExistence type="predicted"/>
<evidence type="ECO:0000313" key="2">
    <source>
        <dbReference type="Proteomes" id="UP000603317"/>
    </source>
</evidence>
<accession>A0ABQ1F2W0</accession>
<protein>
    <submittedName>
        <fullName evidence="1">Uncharacterized protein</fullName>
    </submittedName>
</protein>
<evidence type="ECO:0000313" key="1">
    <source>
        <dbReference type="EMBL" id="GFZ97511.1"/>
    </source>
</evidence>
<keyword evidence="2" id="KW-1185">Reference proteome</keyword>
<dbReference type="Proteomes" id="UP000603317">
    <property type="component" value="Unassembled WGS sequence"/>
</dbReference>
<dbReference type="EMBL" id="BMID01000001">
    <property type="protein sequence ID" value="GFZ97511.1"/>
    <property type="molecule type" value="Genomic_DNA"/>
</dbReference>
<dbReference type="RefSeq" id="WP_268235609.1">
    <property type="nucleotide sequence ID" value="NZ_BMID01000001.1"/>
</dbReference>